<proteinExistence type="predicted"/>
<dbReference type="AlphaFoldDB" id="A0A327QTH8"/>
<evidence type="ECO:0000313" key="3">
    <source>
        <dbReference type="Proteomes" id="UP000249547"/>
    </source>
</evidence>
<protein>
    <submittedName>
        <fullName evidence="2">Uncharacterized protein</fullName>
    </submittedName>
</protein>
<evidence type="ECO:0000313" key="2">
    <source>
        <dbReference type="EMBL" id="RAJ06713.1"/>
    </source>
</evidence>
<keyword evidence="1" id="KW-0175">Coiled coil</keyword>
<evidence type="ECO:0000256" key="1">
    <source>
        <dbReference type="SAM" id="Coils"/>
    </source>
</evidence>
<organism evidence="2 3">
    <name type="scientific">Chitinophaga skermanii</name>
    <dbReference type="NCBI Taxonomy" id="331697"/>
    <lineage>
        <taxon>Bacteria</taxon>
        <taxon>Pseudomonadati</taxon>
        <taxon>Bacteroidota</taxon>
        <taxon>Chitinophagia</taxon>
        <taxon>Chitinophagales</taxon>
        <taxon>Chitinophagaceae</taxon>
        <taxon>Chitinophaga</taxon>
    </lineage>
</organism>
<dbReference type="EMBL" id="QLLL01000003">
    <property type="protein sequence ID" value="RAJ06713.1"/>
    <property type="molecule type" value="Genomic_DNA"/>
</dbReference>
<feature type="coiled-coil region" evidence="1">
    <location>
        <begin position="35"/>
        <end position="80"/>
    </location>
</feature>
<keyword evidence="3" id="KW-1185">Reference proteome</keyword>
<dbReference type="Proteomes" id="UP000249547">
    <property type="component" value="Unassembled WGS sequence"/>
</dbReference>
<accession>A0A327QTH8</accession>
<dbReference type="RefSeq" id="WP_111597310.1">
    <property type="nucleotide sequence ID" value="NZ_QLLL01000003.1"/>
</dbReference>
<sequence>MLVYIYAICLTFSPVQSIQPKDTAAKVEQYSQQYIQQVNKKVSRTTKQLERANARAIAELEQYENALNKRLSKIDSMAAKRVFDPLNKFKPGAGKGGGKYDSYVDTVSSVLGMLGKDGNIGKYKDQLTKAVGNVDELQSKFEEVQQVRQFIAQRKQYLQSQLGQYTDLKKYLSKYNQAAYSYVQQVQEYKDILQDRKKIEKKVVELVKNSKQFKELIQQNSLIASLFNFQNTGGTASLEGLQTRSQVEQLIQQRLGGAMPGAGGGGGSNDATAALRDQMSSARERMETLRNQFPGLDNAAEMPNFKPNEMKQKRFLQRLEYGTNMQFQKNNQYFPASGDVGLQVGYKFSKNGTIGVGGVYKLGLGSGWNNIQFTSAGAGLRSYMDYKLKGTFFVNGGFERTYNFNSPEKVQSAFNSALLGVSKKYKINNKLKGNIIILYDFLHNQHYPATQPVQFRVGYNM</sequence>
<dbReference type="OrthoDB" id="629901at2"/>
<reference evidence="2 3" key="1">
    <citation type="submission" date="2018-06" db="EMBL/GenBank/DDBJ databases">
        <title>Genomic Encyclopedia of Archaeal and Bacterial Type Strains, Phase II (KMG-II): from individual species to whole genera.</title>
        <authorList>
            <person name="Goeker M."/>
        </authorList>
    </citation>
    <scope>NUCLEOTIDE SEQUENCE [LARGE SCALE GENOMIC DNA]</scope>
    <source>
        <strain evidence="2 3">DSM 23857</strain>
    </source>
</reference>
<gene>
    <name evidence="2" type="ORF">LX64_01840</name>
</gene>
<name>A0A327QTH8_9BACT</name>
<comment type="caution">
    <text evidence="2">The sequence shown here is derived from an EMBL/GenBank/DDBJ whole genome shotgun (WGS) entry which is preliminary data.</text>
</comment>